<feature type="compositionally biased region" description="Pro residues" evidence="8">
    <location>
        <begin position="691"/>
        <end position="702"/>
    </location>
</feature>
<dbReference type="InterPro" id="IPR021893">
    <property type="entry name" value="ZMYM2-like_C"/>
</dbReference>
<evidence type="ECO:0000313" key="11">
    <source>
        <dbReference type="Proteomes" id="UP000694555"/>
    </source>
</evidence>
<keyword evidence="2" id="KW-0597">Phosphoprotein</keyword>
<keyword evidence="3" id="KW-0479">Metal-binding</keyword>
<dbReference type="InterPro" id="IPR011017">
    <property type="entry name" value="TRASH_dom"/>
</dbReference>
<feature type="domain" description="TRASH" evidence="9">
    <location>
        <begin position="516"/>
        <end position="551"/>
    </location>
</feature>
<evidence type="ECO:0000256" key="4">
    <source>
        <dbReference type="ARBA" id="ARBA00022737"/>
    </source>
</evidence>
<dbReference type="PANTHER" id="PTHR45736:SF3">
    <property type="entry name" value="ZINC FINGER MYM-TYPE PROTEIN 3"/>
    <property type="match status" value="1"/>
</dbReference>
<dbReference type="InterPro" id="IPR010507">
    <property type="entry name" value="Znf_MYM"/>
</dbReference>
<evidence type="ECO:0000313" key="10">
    <source>
        <dbReference type="Ensembl" id="ENSBJAP00000023880.1"/>
    </source>
</evidence>
<dbReference type="InterPro" id="IPR051284">
    <property type="entry name" value="ZnF_MYMT-QRICH1"/>
</dbReference>
<feature type="compositionally biased region" description="Basic and acidic residues" evidence="8">
    <location>
        <begin position="126"/>
        <end position="144"/>
    </location>
</feature>
<keyword evidence="7" id="KW-0832">Ubl conjugation</keyword>
<feature type="compositionally biased region" description="Acidic residues" evidence="8">
    <location>
        <begin position="157"/>
        <end position="173"/>
    </location>
</feature>
<evidence type="ECO:0000256" key="2">
    <source>
        <dbReference type="ARBA" id="ARBA00022553"/>
    </source>
</evidence>
<dbReference type="Pfam" id="PF12012">
    <property type="entry name" value="DUF3504"/>
    <property type="match status" value="1"/>
</dbReference>
<keyword evidence="1" id="KW-1017">Isopeptide bond</keyword>
<feature type="domain" description="TRASH" evidence="9">
    <location>
        <begin position="389"/>
        <end position="427"/>
    </location>
</feature>
<dbReference type="AlphaFoldDB" id="A0A8C0C0X5"/>
<evidence type="ECO:0000256" key="5">
    <source>
        <dbReference type="ARBA" id="ARBA00022771"/>
    </source>
</evidence>
<evidence type="ECO:0000256" key="3">
    <source>
        <dbReference type="ARBA" id="ARBA00022723"/>
    </source>
</evidence>
<feature type="domain" description="TRASH" evidence="9">
    <location>
        <begin position="474"/>
        <end position="510"/>
    </location>
</feature>
<feature type="domain" description="TRASH" evidence="9">
    <location>
        <begin position="562"/>
        <end position="597"/>
    </location>
</feature>
<accession>A0A8C0C0X5</accession>
<dbReference type="PANTHER" id="PTHR45736">
    <property type="entry name" value="ZINC FINGER MYM-TYPE PROTEIN"/>
    <property type="match status" value="1"/>
</dbReference>
<organism evidence="10 11">
    <name type="scientific">Buteo japonicus</name>
    <dbReference type="NCBI Taxonomy" id="224669"/>
    <lineage>
        <taxon>Eukaryota</taxon>
        <taxon>Metazoa</taxon>
        <taxon>Chordata</taxon>
        <taxon>Craniata</taxon>
        <taxon>Vertebrata</taxon>
        <taxon>Euteleostomi</taxon>
        <taxon>Archelosauria</taxon>
        <taxon>Archosauria</taxon>
        <taxon>Dinosauria</taxon>
        <taxon>Saurischia</taxon>
        <taxon>Theropoda</taxon>
        <taxon>Coelurosauria</taxon>
        <taxon>Aves</taxon>
        <taxon>Neognathae</taxon>
        <taxon>Neoaves</taxon>
        <taxon>Telluraves</taxon>
        <taxon>Accipitrimorphae</taxon>
        <taxon>Accipitriformes</taxon>
        <taxon>Accipitridae</taxon>
        <taxon>Accipitrinae</taxon>
        <taxon>Buteo</taxon>
    </lineage>
</organism>
<feature type="domain" description="TRASH" evidence="9">
    <location>
        <begin position="204"/>
        <end position="240"/>
    </location>
</feature>
<feature type="domain" description="TRASH" evidence="9">
    <location>
        <begin position="344"/>
        <end position="383"/>
    </location>
</feature>
<reference evidence="10" key="2">
    <citation type="submission" date="2025-09" db="UniProtKB">
        <authorList>
            <consortium name="Ensembl"/>
        </authorList>
    </citation>
    <scope>IDENTIFICATION</scope>
</reference>
<evidence type="ECO:0000256" key="8">
    <source>
        <dbReference type="SAM" id="MobiDB-lite"/>
    </source>
</evidence>
<feature type="compositionally biased region" description="Low complexity" evidence="8">
    <location>
        <begin position="9"/>
        <end position="19"/>
    </location>
</feature>
<feature type="region of interest" description="Disordered" evidence="8">
    <location>
        <begin position="643"/>
        <end position="706"/>
    </location>
</feature>
<feature type="domain" description="TRASH" evidence="9">
    <location>
        <begin position="302"/>
        <end position="337"/>
    </location>
</feature>
<feature type="compositionally biased region" description="Polar residues" evidence="8">
    <location>
        <begin position="36"/>
        <end position="46"/>
    </location>
</feature>
<dbReference type="Pfam" id="PF25561">
    <property type="entry name" value="QRICH1"/>
    <property type="match status" value="1"/>
</dbReference>
<dbReference type="SUPFAM" id="SSF57716">
    <property type="entry name" value="Glucocorticoid receptor-like (DNA-binding domain)"/>
    <property type="match status" value="1"/>
</dbReference>
<reference evidence="10" key="1">
    <citation type="submission" date="2025-08" db="UniProtKB">
        <authorList>
            <consortium name="Ensembl"/>
        </authorList>
    </citation>
    <scope>IDENTIFICATION</scope>
</reference>
<keyword evidence="4" id="KW-0677">Repeat</keyword>
<dbReference type="SMART" id="SM00746">
    <property type="entry name" value="TRASH"/>
    <property type="match status" value="9"/>
</dbReference>
<keyword evidence="11" id="KW-1185">Reference proteome</keyword>
<evidence type="ECO:0000259" key="9">
    <source>
        <dbReference type="SMART" id="SM00746"/>
    </source>
</evidence>
<dbReference type="Ensembl" id="ENSBJAT00000024539.1">
    <property type="protein sequence ID" value="ENSBJAP00000023880.1"/>
    <property type="gene ID" value="ENSBJAG00000015386.1"/>
</dbReference>
<feature type="region of interest" description="Disordered" evidence="8">
    <location>
        <begin position="115"/>
        <end position="174"/>
    </location>
</feature>
<feature type="domain" description="TRASH" evidence="9">
    <location>
        <begin position="246"/>
        <end position="286"/>
    </location>
</feature>
<dbReference type="InterPro" id="IPR057926">
    <property type="entry name" value="QRICH1_dom"/>
</dbReference>
<dbReference type="Proteomes" id="UP000694555">
    <property type="component" value="Unplaced"/>
</dbReference>
<keyword evidence="5" id="KW-0863">Zinc-finger</keyword>
<protein>
    <submittedName>
        <fullName evidence="10">Zinc finger MYM-type containing 3</fullName>
    </submittedName>
</protein>
<dbReference type="Pfam" id="PF06467">
    <property type="entry name" value="zf-FCS"/>
    <property type="match status" value="8"/>
</dbReference>
<proteinExistence type="predicted"/>
<sequence>MDSSEFSGSLDPLSLPDKPLIGDLPADMEFGEDLLGSQTASTQEVSVLQPPDWEESKQMTADGDLDLLVKADSVSELNKSNDLVLDKPNVLDMLEKPDVLDDLDKTADLMELDKSQGLDGLYKPHPSQDEQKRSERARRSETARPETVNSSESIPVSDEDSDAMVDDPNDEDFVPFRTRRSTRMSLRTQMAQRAARSTVTKMTCANCRTPLQKGQTAYQRKGLPQLFCSSSCLTTFSKKPPGKKICTFCKKEIWNTKDSVVAQIGSGGSFHEFCTSVCLSLYEAQQHRPAPQSADASDTSRCSVCHRPGEIQHEVSNGNVVHRICSDACFTKFRATKGLKTNCCDNCGLYIYNKGLPLEYLFHEGQQKRFCNSACLNSYKKKNTRVYPCMWCKTLCKNFDMLPNVDRSGKMGLFCSICCTTSHKVKQSGLVGKSTCVQGISHFSILNSFLGTIYCFCLCLLQRTSPEGGIHLNCHYCHNLFSGKPEILDWQDKVYQFCCKDCCEDFKRLRGVVSQCEHCKQEKLLHEKIRFSGVEKNFCSEGCVLLYKQDFTKNLGLCCITCTYCSQTCQRAVTEQLEGSTWDFCSEDCKSKYLLWYFKAARCHACKRQGKLLETIHWRGQIKHFCNQQCLLRFYNQQNQPNLDTQKGPESLLNSQTSEPKPPAPSPQKAETNMVRPVGGRRLQDTQMSPAAPPLPPPPVPATPRKNKAAMCKPLMQNRGVSCKIEMKSKGCQTEADWKPQVIVLPIPVPIFVPVPMHMYCQKVPVPFSMPVPVPVPMFLPTTLESTDKIVETIEELKVKIPSNPLEADILAMAEMIAEAEELDKASSDLCDLVSNQSAEGLLEDCDLFGPARDDVLAMAVKMANVLDEPGQDLEADFPKNPLDINPSVDFLFDCGLVGPDDVSTEQDLPRAVRKGQKRLVLSESCSRDSMSSQPSCTVLNYSYGVNAWKSWVQAKYAGGETSKGEELRFGPKPMRIKEDILACTAAELNYGLAQFVKEITRPNGERYEPDSIYYLCLGIQQYLLENNRMVNIFTDLYYLTFVQELNKSLSGWQPTILPNNTVFSRVEEEHLWECKQLGVYSPFVLLNTLMFFNTKFFGLQTADEHMQLSFTNVVRQSRKCTTARGMTKVVSIRYYAPAKQKKSRDSGSGKRKREEEVPILEQRENRMNPLRCPVKFYEFYLSKCPESLRNRNDVFYLQPERSCIAESPLWYSVIPMDRSMLESMLNRILAVREIYEEHSRLSSLEDDMD</sequence>
<dbReference type="GO" id="GO:0008270">
    <property type="term" value="F:zinc ion binding"/>
    <property type="evidence" value="ECO:0007669"/>
    <property type="project" value="UniProtKB-KW"/>
</dbReference>
<feature type="region of interest" description="Disordered" evidence="8">
    <location>
        <begin position="1"/>
        <end position="58"/>
    </location>
</feature>
<evidence type="ECO:0000256" key="7">
    <source>
        <dbReference type="ARBA" id="ARBA00022843"/>
    </source>
</evidence>
<feature type="domain" description="TRASH" evidence="9">
    <location>
        <begin position="603"/>
        <end position="638"/>
    </location>
</feature>
<evidence type="ECO:0000256" key="6">
    <source>
        <dbReference type="ARBA" id="ARBA00022833"/>
    </source>
</evidence>
<name>A0A8C0C0X5_9AVES</name>
<evidence type="ECO:0000256" key="1">
    <source>
        <dbReference type="ARBA" id="ARBA00022499"/>
    </source>
</evidence>
<keyword evidence="6" id="KW-0862">Zinc</keyword>